<comment type="caution">
    <text evidence="2">The sequence shown here is derived from an EMBL/GenBank/DDBJ whole genome shotgun (WGS) entry which is preliminary data.</text>
</comment>
<sequence length="35" mass="3600">MTSGQFSAILNSLSNEVVNGPTPTNEPSSTGSHHT</sequence>
<evidence type="ECO:0000313" key="3">
    <source>
        <dbReference type="Proteomes" id="UP001152484"/>
    </source>
</evidence>
<dbReference type="OrthoDB" id="1268863at2759"/>
<dbReference type="AlphaFoldDB" id="A0A9P1EJT6"/>
<reference evidence="2" key="1">
    <citation type="submission" date="2022-07" db="EMBL/GenBank/DDBJ databases">
        <authorList>
            <person name="Macas J."/>
            <person name="Novak P."/>
            <person name="Neumann P."/>
        </authorList>
    </citation>
    <scope>NUCLEOTIDE SEQUENCE</scope>
</reference>
<proteinExistence type="predicted"/>
<organism evidence="2 3">
    <name type="scientific">Cuscuta europaea</name>
    <name type="common">European dodder</name>
    <dbReference type="NCBI Taxonomy" id="41803"/>
    <lineage>
        <taxon>Eukaryota</taxon>
        <taxon>Viridiplantae</taxon>
        <taxon>Streptophyta</taxon>
        <taxon>Embryophyta</taxon>
        <taxon>Tracheophyta</taxon>
        <taxon>Spermatophyta</taxon>
        <taxon>Magnoliopsida</taxon>
        <taxon>eudicotyledons</taxon>
        <taxon>Gunneridae</taxon>
        <taxon>Pentapetalae</taxon>
        <taxon>asterids</taxon>
        <taxon>lamiids</taxon>
        <taxon>Solanales</taxon>
        <taxon>Convolvulaceae</taxon>
        <taxon>Cuscuteae</taxon>
        <taxon>Cuscuta</taxon>
        <taxon>Cuscuta subgen. Cuscuta</taxon>
    </lineage>
</organism>
<name>A0A9P1EJT6_CUSEU</name>
<gene>
    <name evidence="2" type="ORF">CEURO_LOCUS19455</name>
</gene>
<evidence type="ECO:0000256" key="1">
    <source>
        <dbReference type="SAM" id="MobiDB-lite"/>
    </source>
</evidence>
<keyword evidence="3" id="KW-1185">Reference proteome</keyword>
<protein>
    <submittedName>
        <fullName evidence="2">Uncharacterized protein</fullName>
    </submittedName>
</protein>
<feature type="region of interest" description="Disordered" evidence="1">
    <location>
        <begin position="1"/>
        <end position="35"/>
    </location>
</feature>
<dbReference type="EMBL" id="CAMAPE010000058">
    <property type="protein sequence ID" value="CAH9111993.1"/>
    <property type="molecule type" value="Genomic_DNA"/>
</dbReference>
<evidence type="ECO:0000313" key="2">
    <source>
        <dbReference type="EMBL" id="CAH9111993.1"/>
    </source>
</evidence>
<accession>A0A9P1EJT6</accession>
<dbReference type="Proteomes" id="UP001152484">
    <property type="component" value="Unassembled WGS sequence"/>
</dbReference>